<dbReference type="SUPFAM" id="SSF53383">
    <property type="entry name" value="PLP-dependent transferases"/>
    <property type="match status" value="1"/>
</dbReference>
<organism evidence="7 8">
    <name type="scientific">Cyanidioschyzon merolae (strain NIES-3377 / 10D)</name>
    <name type="common">Unicellular red alga</name>
    <dbReference type="NCBI Taxonomy" id="280699"/>
    <lineage>
        <taxon>Eukaryota</taxon>
        <taxon>Rhodophyta</taxon>
        <taxon>Bangiophyceae</taxon>
        <taxon>Cyanidiales</taxon>
        <taxon>Cyanidiaceae</taxon>
        <taxon>Cyanidioschyzon</taxon>
    </lineage>
</organism>
<dbReference type="InterPro" id="IPR015424">
    <property type="entry name" value="PyrdxlP-dep_Trfase"/>
</dbReference>
<evidence type="ECO:0000256" key="2">
    <source>
        <dbReference type="ARBA" id="ARBA00007441"/>
    </source>
</evidence>
<evidence type="ECO:0000259" key="6">
    <source>
        <dbReference type="Pfam" id="PF00155"/>
    </source>
</evidence>
<evidence type="ECO:0000256" key="1">
    <source>
        <dbReference type="ARBA" id="ARBA00001933"/>
    </source>
</evidence>
<dbReference type="AlphaFoldDB" id="M1V6B6"/>
<dbReference type="GO" id="GO:0030170">
    <property type="term" value="F:pyridoxal phosphate binding"/>
    <property type="evidence" value="ECO:0007669"/>
    <property type="project" value="InterPro"/>
</dbReference>
<dbReference type="InterPro" id="IPR004839">
    <property type="entry name" value="Aminotransferase_I/II_large"/>
</dbReference>
<comment type="cofactor">
    <cofactor evidence="1">
        <name>pyridoxal 5'-phosphate</name>
        <dbReference type="ChEBI" id="CHEBI:597326"/>
    </cofactor>
</comment>
<sequence length="479" mass="52740">MRISRRGTLAPRAHVDDLEAAYGQRKDVCQMCAGSVGYGPAPAALQAVSRLEEHLGGGYGPVAGESALLANLREKLFLHNGIDVDAQRAAVLVTAGANQAFVNVLLAVADSGDAVILFAPYYFSHYSAALFAGLRPIVLNSNSHESVAGALQYYSENLLHSEVPSVETVRAVVVCTPCNPTGSVLDNAELWKIAHICEAHDWWLIIDEAYEHFDFEMQLLERDGELTLTSIVSPSCLTGLPQRIRRPYLMHNRSIHIFSMSKSFGMAGYRVGYILCPQTAPIQDGADLFDALVRVNDTIVTHASRQSQLLALCVLRDPACISTLQSRRLRVLLYVRELYQFAFKMVRAGLIELTPSMMEVLRTCQRNGRPFRIGAFYLFCRALPKRNGSTRVARASDLELCHFLADSYRVLVAPGSIFGTDARECWIRVSVGACCCNDIHGLRDALRRLAAGIAAFQEQKLARKVSSVDNDNLVVSTTF</sequence>
<keyword evidence="8" id="KW-1185">Reference proteome</keyword>
<dbReference type="PANTHER" id="PTHR46383">
    <property type="entry name" value="ASPARTATE AMINOTRANSFERASE"/>
    <property type="match status" value="1"/>
</dbReference>
<dbReference type="InterPro" id="IPR004838">
    <property type="entry name" value="NHTrfase_class1_PyrdxlP-BS"/>
</dbReference>
<evidence type="ECO:0000256" key="3">
    <source>
        <dbReference type="ARBA" id="ARBA00022576"/>
    </source>
</evidence>
<dbReference type="GO" id="GO:0008483">
    <property type="term" value="F:transaminase activity"/>
    <property type="evidence" value="ECO:0007669"/>
    <property type="project" value="UniProtKB-KW"/>
</dbReference>
<dbReference type="CDD" id="cd00609">
    <property type="entry name" value="AAT_like"/>
    <property type="match status" value="1"/>
</dbReference>
<dbReference type="STRING" id="280699.M1V6B6"/>
<evidence type="ECO:0000256" key="5">
    <source>
        <dbReference type="ARBA" id="ARBA00022898"/>
    </source>
</evidence>
<dbReference type="Gene3D" id="3.40.640.10">
    <property type="entry name" value="Type I PLP-dependent aspartate aminotransferase-like (Major domain)"/>
    <property type="match status" value="1"/>
</dbReference>
<gene>
    <name evidence="7" type="ORF">CYME_CMA077C</name>
</gene>
<dbReference type="KEGG" id="cme:CYME_CMA077C"/>
<dbReference type="GO" id="GO:0006520">
    <property type="term" value="P:amino acid metabolic process"/>
    <property type="evidence" value="ECO:0007669"/>
    <property type="project" value="InterPro"/>
</dbReference>
<dbReference type="EMBL" id="AP006483">
    <property type="protein sequence ID" value="BAM78784.1"/>
    <property type="molecule type" value="Genomic_DNA"/>
</dbReference>
<dbReference type="PANTHER" id="PTHR46383:SF5">
    <property type="entry name" value="AMINOTRANSFERASE CLASS I_CLASSII DOMAIN-CONTAINING PROTEIN"/>
    <property type="match status" value="1"/>
</dbReference>
<evidence type="ECO:0000256" key="4">
    <source>
        <dbReference type="ARBA" id="ARBA00022679"/>
    </source>
</evidence>
<comment type="similarity">
    <text evidence="2">Belongs to the class-I pyridoxal-phosphate-dependent aminotransferase family.</text>
</comment>
<dbReference type="RefSeq" id="XP_005535070.1">
    <property type="nucleotide sequence ID" value="XM_005535013.1"/>
</dbReference>
<name>M1V6B6_CYAM1</name>
<dbReference type="InterPro" id="IPR050596">
    <property type="entry name" value="AspAT/PAT-like"/>
</dbReference>
<dbReference type="Pfam" id="PF00155">
    <property type="entry name" value="Aminotran_1_2"/>
    <property type="match status" value="1"/>
</dbReference>
<keyword evidence="3" id="KW-0032">Aminotransferase</keyword>
<reference evidence="7 8" key="2">
    <citation type="journal article" date="2007" name="BMC Biol.">
        <title>A 100%-complete sequence reveals unusually simple genomic features in the hot-spring red alga Cyanidioschyzon merolae.</title>
        <authorList>
            <person name="Nozaki H."/>
            <person name="Takano H."/>
            <person name="Misumi O."/>
            <person name="Terasawa K."/>
            <person name="Matsuzaki M."/>
            <person name="Maruyama S."/>
            <person name="Nishida K."/>
            <person name="Yagisawa F."/>
            <person name="Yoshida Y."/>
            <person name="Fujiwara T."/>
            <person name="Takio S."/>
            <person name="Tamura K."/>
            <person name="Chung S.J."/>
            <person name="Nakamura S."/>
            <person name="Kuroiwa H."/>
            <person name="Tanaka K."/>
            <person name="Sato N."/>
            <person name="Kuroiwa T."/>
        </authorList>
    </citation>
    <scope>NUCLEOTIDE SEQUENCE [LARGE SCALE GENOMIC DNA]</scope>
    <source>
        <strain evidence="7 8">10D</strain>
    </source>
</reference>
<dbReference type="PROSITE" id="PS00105">
    <property type="entry name" value="AA_TRANSFER_CLASS_1"/>
    <property type="match status" value="1"/>
</dbReference>
<dbReference type="eggNOG" id="KOG0257">
    <property type="taxonomic scope" value="Eukaryota"/>
</dbReference>
<dbReference type="InterPro" id="IPR015421">
    <property type="entry name" value="PyrdxlP-dep_Trfase_major"/>
</dbReference>
<evidence type="ECO:0000313" key="8">
    <source>
        <dbReference type="Proteomes" id="UP000007014"/>
    </source>
</evidence>
<dbReference type="OrthoDB" id="7042322at2759"/>
<dbReference type="GeneID" id="16992171"/>
<keyword evidence="5" id="KW-0663">Pyridoxal phosphate</keyword>
<dbReference type="HOGENOM" id="CLU_017584_4_0_1"/>
<keyword evidence="4" id="KW-0808">Transferase</keyword>
<dbReference type="OMA" id="TPWYFNH"/>
<accession>M1V6B6</accession>
<reference evidence="7 8" key="1">
    <citation type="journal article" date="2004" name="Nature">
        <title>Genome sequence of the ultrasmall unicellular red alga Cyanidioschyzon merolae 10D.</title>
        <authorList>
            <person name="Matsuzaki M."/>
            <person name="Misumi O."/>
            <person name="Shin-i T."/>
            <person name="Maruyama S."/>
            <person name="Takahara M."/>
            <person name="Miyagishima S."/>
            <person name="Mori T."/>
            <person name="Nishida K."/>
            <person name="Yagisawa F."/>
            <person name="Nishida K."/>
            <person name="Yoshida Y."/>
            <person name="Nishimura Y."/>
            <person name="Nakao S."/>
            <person name="Kobayashi T."/>
            <person name="Momoyama Y."/>
            <person name="Higashiyama T."/>
            <person name="Minoda A."/>
            <person name="Sano M."/>
            <person name="Nomoto H."/>
            <person name="Oishi K."/>
            <person name="Hayashi H."/>
            <person name="Ohta F."/>
            <person name="Nishizaka S."/>
            <person name="Haga S."/>
            <person name="Miura S."/>
            <person name="Morishita T."/>
            <person name="Kabeya Y."/>
            <person name="Terasawa K."/>
            <person name="Suzuki Y."/>
            <person name="Ishii Y."/>
            <person name="Asakawa S."/>
            <person name="Takano H."/>
            <person name="Ohta N."/>
            <person name="Kuroiwa H."/>
            <person name="Tanaka K."/>
            <person name="Shimizu N."/>
            <person name="Sugano S."/>
            <person name="Sato N."/>
            <person name="Nozaki H."/>
            <person name="Ogasawara N."/>
            <person name="Kohara Y."/>
            <person name="Kuroiwa T."/>
        </authorList>
    </citation>
    <scope>NUCLEOTIDE SEQUENCE [LARGE SCALE GENOMIC DNA]</scope>
    <source>
        <strain evidence="7 8">10D</strain>
    </source>
</reference>
<evidence type="ECO:0000313" key="7">
    <source>
        <dbReference type="EMBL" id="BAM78784.1"/>
    </source>
</evidence>
<proteinExistence type="inferred from homology"/>
<dbReference type="Proteomes" id="UP000007014">
    <property type="component" value="Chromosome 1"/>
</dbReference>
<dbReference type="Gramene" id="CMA077CT">
    <property type="protein sequence ID" value="CMA077CT"/>
    <property type="gene ID" value="CMA077C"/>
</dbReference>
<protein>
    <submittedName>
        <fullName evidence="7">Aspartate transaminase</fullName>
    </submittedName>
</protein>
<feature type="domain" description="Aminotransferase class I/classII large" evidence="6">
    <location>
        <begin position="27"/>
        <end position="434"/>
    </location>
</feature>